<protein>
    <submittedName>
        <fullName evidence="5">Uncharacterized protein</fullName>
    </submittedName>
</protein>
<dbReference type="SMART" id="SM00320">
    <property type="entry name" value="WD40"/>
    <property type="match status" value="1"/>
</dbReference>
<feature type="compositionally biased region" description="Polar residues" evidence="4">
    <location>
        <begin position="106"/>
        <end position="126"/>
    </location>
</feature>
<gene>
    <name evidence="5" type="ORF">CVLEPA_LOCUS18458</name>
</gene>
<organism evidence="5 6">
    <name type="scientific">Clavelina lepadiformis</name>
    <name type="common">Light-bulb sea squirt</name>
    <name type="synonym">Ascidia lepadiformis</name>
    <dbReference type="NCBI Taxonomy" id="159417"/>
    <lineage>
        <taxon>Eukaryota</taxon>
        <taxon>Metazoa</taxon>
        <taxon>Chordata</taxon>
        <taxon>Tunicata</taxon>
        <taxon>Ascidiacea</taxon>
        <taxon>Aplousobranchia</taxon>
        <taxon>Clavelinidae</taxon>
        <taxon>Clavelina</taxon>
    </lineage>
</organism>
<dbReference type="SUPFAM" id="SSF50978">
    <property type="entry name" value="WD40 repeat-like"/>
    <property type="match status" value="1"/>
</dbReference>
<dbReference type="PROSITE" id="PS50082">
    <property type="entry name" value="WD_REPEATS_2"/>
    <property type="match status" value="1"/>
</dbReference>
<comment type="caution">
    <text evidence="5">The sequence shown here is derived from an EMBL/GenBank/DDBJ whole genome shotgun (WGS) entry which is preliminary data.</text>
</comment>
<dbReference type="Pfam" id="PF00400">
    <property type="entry name" value="WD40"/>
    <property type="match status" value="1"/>
</dbReference>
<dbReference type="PANTHER" id="PTHR46362">
    <property type="entry name" value="GEM-ASSOCIATED PROTEIN 5"/>
    <property type="match status" value="1"/>
</dbReference>
<dbReference type="PROSITE" id="PS00678">
    <property type="entry name" value="WD_REPEATS_1"/>
    <property type="match status" value="1"/>
</dbReference>
<keyword evidence="6" id="KW-1185">Reference proteome</keyword>
<proteinExistence type="predicted"/>
<keyword evidence="1 3" id="KW-0853">WD repeat</keyword>
<evidence type="ECO:0000256" key="1">
    <source>
        <dbReference type="ARBA" id="ARBA00022574"/>
    </source>
</evidence>
<evidence type="ECO:0000313" key="6">
    <source>
        <dbReference type="Proteomes" id="UP001642483"/>
    </source>
</evidence>
<evidence type="ECO:0000313" key="5">
    <source>
        <dbReference type="EMBL" id="CAK8686537.1"/>
    </source>
</evidence>
<dbReference type="Gene3D" id="2.130.10.10">
    <property type="entry name" value="YVTN repeat-like/Quinoprotein amine dehydrogenase"/>
    <property type="match status" value="1"/>
</dbReference>
<feature type="repeat" description="WD" evidence="3">
    <location>
        <begin position="161"/>
        <end position="207"/>
    </location>
</feature>
<dbReference type="InterPro" id="IPR036322">
    <property type="entry name" value="WD40_repeat_dom_sf"/>
</dbReference>
<reference evidence="5 6" key="1">
    <citation type="submission" date="2024-02" db="EMBL/GenBank/DDBJ databases">
        <authorList>
            <person name="Daric V."/>
            <person name="Darras S."/>
        </authorList>
    </citation>
    <scope>NUCLEOTIDE SEQUENCE [LARGE SCALE GENOMIC DNA]</scope>
</reference>
<sequence length="227" mass="25372">MEFGKVHENMEDMHLKLLAETKRTESMNNEIHSEKASVVAHLKAIEEKSLSLQDIEILPTETGATFTLMSNNVIRQSENEGSATFNGEVVDFENLNKRNSHEEYSKSATNFSDENVTNRESNTTETRAADTSADGHFAFASRNHIYLLDIRNETPQHYGILSGHEEKVTTCSFCSKKSNDGSLYLASGAEDGCLKIWNIHTRALVNEHKSHSSNKITAVHWSPVESA</sequence>
<evidence type="ECO:0000256" key="3">
    <source>
        <dbReference type="PROSITE-ProRule" id="PRU00221"/>
    </source>
</evidence>
<name>A0ABP0G3Y8_CLALP</name>
<dbReference type="PROSITE" id="PS50294">
    <property type="entry name" value="WD_REPEATS_REGION"/>
    <property type="match status" value="1"/>
</dbReference>
<accession>A0ABP0G3Y8</accession>
<dbReference type="Proteomes" id="UP001642483">
    <property type="component" value="Unassembled WGS sequence"/>
</dbReference>
<evidence type="ECO:0000256" key="2">
    <source>
        <dbReference type="ARBA" id="ARBA00022737"/>
    </source>
</evidence>
<dbReference type="InterPro" id="IPR019775">
    <property type="entry name" value="WD40_repeat_CS"/>
</dbReference>
<dbReference type="InterPro" id="IPR052640">
    <property type="entry name" value="Gemin-5"/>
</dbReference>
<evidence type="ECO:0000256" key="4">
    <source>
        <dbReference type="SAM" id="MobiDB-lite"/>
    </source>
</evidence>
<dbReference type="EMBL" id="CAWYQH010000102">
    <property type="protein sequence ID" value="CAK8686537.1"/>
    <property type="molecule type" value="Genomic_DNA"/>
</dbReference>
<dbReference type="InterPro" id="IPR015943">
    <property type="entry name" value="WD40/YVTN_repeat-like_dom_sf"/>
</dbReference>
<dbReference type="PANTHER" id="PTHR46362:SF1">
    <property type="entry name" value="GEM-ASSOCIATED PROTEIN 5"/>
    <property type="match status" value="1"/>
</dbReference>
<dbReference type="InterPro" id="IPR001680">
    <property type="entry name" value="WD40_rpt"/>
</dbReference>
<feature type="region of interest" description="Disordered" evidence="4">
    <location>
        <begin position="101"/>
        <end position="129"/>
    </location>
</feature>
<keyword evidence="2" id="KW-0677">Repeat</keyword>